<dbReference type="KEGG" id="pbap:Pla133_08530"/>
<dbReference type="Proteomes" id="UP000316921">
    <property type="component" value="Chromosome"/>
</dbReference>
<dbReference type="EMBL" id="CP036287">
    <property type="protein sequence ID" value="QDU65787.1"/>
    <property type="molecule type" value="Genomic_DNA"/>
</dbReference>
<evidence type="ECO:0000313" key="2">
    <source>
        <dbReference type="EMBL" id="QDU65787.1"/>
    </source>
</evidence>
<organism evidence="2 3">
    <name type="scientific">Engelhardtia mirabilis</name>
    <dbReference type="NCBI Taxonomy" id="2528011"/>
    <lineage>
        <taxon>Bacteria</taxon>
        <taxon>Pseudomonadati</taxon>
        <taxon>Planctomycetota</taxon>
        <taxon>Planctomycetia</taxon>
        <taxon>Planctomycetia incertae sedis</taxon>
        <taxon>Engelhardtia</taxon>
    </lineage>
</organism>
<dbReference type="InterPro" id="IPR034904">
    <property type="entry name" value="FSCA_dom_sf"/>
</dbReference>
<keyword evidence="3" id="KW-1185">Reference proteome</keyword>
<dbReference type="PANTHER" id="PTHR42831:SF1">
    <property type="entry name" value="FE-S PROTEIN MATURATION AUXILIARY FACTOR YITW"/>
    <property type="match status" value="1"/>
</dbReference>
<reference evidence="2 3" key="1">
    <citation type="submission" date="2019-02" db="EMBL/GenBank/DDBJ databases">
        <title>Deep-cultivation of Planctomycetes and their phenomic and genomic characterization uncovers novel biology.</title>
        <authorList>
            <person name="Wiegand S."/>
            <person name="Jogler M."/>
            <person name="Boedeker C."/>
            <person name="Pinto D."/>
            <person name="Vollmers J."/>
            <person name="Rivas-Marin E."/>
            <person name="Kohn T."/>
            <person name="Peeters S.H."/>
            <person name="Heuer A."/>
            <person name="Rast P."/>
            <person name="Oberbeckmann S."/>
            <person name="Bunk B."/>
            <person name="Jeske O."/>
            <person name="Meyerdierks A."/>
            <person name="Storesund J.E."/>
            <person name="Kallscheuer N."/>
            <person name="Luecker S."/>
            <person name="Lage O.M."/>
            <person name="Pohl T."/>
            <person name="Merkel B.J."/>
            <person name="Hornburger P."/>
            <person name="Mueller R.-W."/>
            <person name="Bruemmer F."/>
            <person name="Labrenz M."/>
            <person name="Spormann A.M."/>
            <person name="Op den Camp H."/>
            <person name="Overmann J."/>
            <person name="Amann R."/>
            <person name="Jetten M.S.M."/>
            <person name="Mascher T."/>
            <person name="Medema M.H."/>
            <person name="Devos D.P."/>
            <person name="Kaster A.-K."/>
            <person name="Ovreas L."/>
            <person name="Rohde M."/>
            <person name="Galperin M.Y."/>
            <person name="Jogler C."/>
        </authorList>
    </citation>
    <scope>NUCLEOTIDE SEQUENCE [LARGE SCALE GENOMIC DNA]</scope>
    <source>
        <strain evidence="2 3">Pla133</strain>
    </source>
</reference>
<evidence type="ECO:0000313" key="3">
    <source>
        <dbReference type="Proteomes" id="UP000316921"/>
    </source>
</evidence>
<dbReference type="PANTHER" id="PTHR42831">
    <property type="entry name" value="FE-S PROTEIN MATURATION AUXILIARY FACTOR YITW"/>
    <property type="match status" value="1"/>
</dbReference>
<feature type="domain" description="MIP18 family-like" evidence="1">
    <location>
        <begin position="6"/>
        <end position="78"/>
    </location>
</feature>
<name>A0A518BFN0_9BACT</name>
<dbReference type="AlphaFoldDB" id="A0A518BFN0"/>
<protein>
    <submittedName>
        <fullName evidence="2">1,2-phenylacetyl-CoA epoxidase, subunit D</fullName>
    </submittedName>
</protein>
<dbReference type="InterPro" id="IPR052339">
    <property type="entry name" value="Fe-S_Maturation_MIP18"/>
</dbReference>
<dbReference type="Pfam" id="PF01883">
    <property type="entry name" value="FeS_assembly_P"/>
    <property type="match status" value="1"/>
</dbReference>
<dbReference type="SUPFAM" id="SSF117916">
    <property type="entry name" value="Fe-S cluster assembly (FSCA) domain-like"/>
    <property type="match status" value="1"/>
</dbReference>
<proteinExistence type="predicted"/>
<evidence type="ECO:0000259" key="1">
    <source>
        <dbReference type="Pfam" id="PF01883"/>
    </source>
</evidence>
<dbReference type="RefSeq" id="WP_145062730.1">
    <property type="nucleotide sequence ID" value="NZ_CP036287.1"/>
</dbReference>
<accession>A0A518BFN0</accession>
<sequence length="107" mass="11807">MSTTLDAVYDQLRQVFDPEIPVNIVDLGLVYDVAVEGDTCKVTMTLTSQSCPEAKTIPDMVKRRANTVDGVSGTEVEIVWEPQWGPHCITAQGRQILGLPEEDDDDE</sequence>
<gene>
    <name evidence="2" type="primary">paaD</name>
    <name evidence="2" type="ORF">Pla133_08530</name>
</gene>
<dbReference type="Gene3D" id="3.30.300.130">
    <property type="entry name" value="Fe-S cluster assembly (FSCA)"/>
    <property type="match status" value="1"/>
</dbReference>
<dbReference type="InterPro" id="IPR002744">
    <property type="entry name" value="MIP18-like"/>
</dbReference>